<name>A0AAV0NIV0_9ROSI</name>
<accession>A0AAV0NIV0</accession>
<evidence type="ECO:0000256" key="1">
    <source>
        <dbReference type="SAM" id="Phobius"/>
    </source>
</evidence>
<keyword evidence="1" id="KW-0472">Membrane</keyword>
<proteinExistence type="predicted"/>
<reference evidence="2" key="1">
    <citation type="submission" date="2022-08" db="EMBL/GenBank/DDBJ databases">
        <authorList>
            <person name="Gutierrez-Valencia J."/>
        </authorList>
    </citation>
    <scope>NUCLEOTIDE SEQUENCE</scope>
</reference>
<dbReference type="Proteomes" id="UP001154282">
    <property type="component" value="Unassembled WGS sequence"/>
</dbReference>
<organism evidence="2 3">
    <name type="scientific">Linum tenue</name>
    <dbReference type="NCBI Taxonomy" id="586396"/>
    <lineage>
        <taxon>Eukaryota</taxon>
        <taxon>Viridiplantae</taxon>
        <taxon>Streptophyta</taxon>
        <taxon>Embryophyta</taxon>
        <taxon>Tracheophyta</taxon>
        <taxon>Spermatophyta</taxon>
        <taxon>Magnoliopsida</taxon>
        <taxon>eudicotyledons</taxon>
        <taxon>Gunneridae</taxon>
        <taxon>Pentapetalae</taxon>
        <taxon>rosids</taxon>
        <taxon>fabids</taxon>
        <taxon>Malpighiales</taxon>
        <taxon>Linaceae</taxon>
        <taxon>Linum</taxon>
    </lineage>
</organism>
<gene>
    <name evidence="2" type="ORF">LITE_LOCUS33622</name>
</gene>
<feature type="non-terminal residue" evidence="2">
    <location>
        <position position="1"/>
    </location>
</feature>
<keyword evidence="1" id="KW-1133">Transmembrane helix</keyword>
<comment type="caution">
    <text evidence="2">The sequence shown here is derived from an EMBL/GenBank/DDBJ whole genome shotgun (WGS) entry which is preliminary data.</text>
</comment>
<sequence>SFSSSLVLSLRQPMHLFKDTEVIIIINFYFLAILGRAPKLQCHEACFR</sequence>
<dbReference type="EMBL" id="CAMGYJ010000008">
    <property type="protein sequence ID" value="CAI0458609.1"/>
    <property type="molecule type" value="Genomic_DNA"/>
</dbReference>
<protein>
    <submittedName>
        <fullName evidence="2">Uncharacterized protein</fullName>
    </submittedName>
</protein>
<feature type="transmembrane region" description="Helical" evidence="1">
    <location>
        <begin position="20"/>
        <end position="38"/>
    </location>
</feature>
<dbReference type="AlphaFoldDB" id="A0AAV0NIV0"/>
<keyword evidence="3" id="KW-1185">Reference proteome</keyword>
<evidence type="ECO:0000313" key="2">
    <source>
        <dbReference type="EMBL" id="CAI0458609.1"/>
    </source>
</evidence>
<keyword evidence="1" id="KW-0812">Transmembrane</keyword>
<evidence type="ECO:0000313" key="3">
    <source>
        <dbReference type="Proteomes" id="UP001154282"/>
    </source>
</evidence>